<evidence type="ECO:0000256" key="9">
    <source>
        <dbReference type="ARBA" id="ARBA00030781"/>
    </source>
</evidence>
<name>A0A5C5WVA9_9BACT</name>
<evidence type="ECO:0000256" key="11">
    <source>
        <dbReference type="ARBA" id="ARBA00049878"/>
    </source>
</evidence>
<protein>
    <recommendedName>
        <fullName evidence="4">Molybdopterin synthase catalytic subunit</fullName>
        <ecNumber evidence="3">2.8.1.12</ecNumber>
    </recommendedName>
    <alternativeName>
        <fullName evidence="9">MPT synthase subunit 2</fullName>
    </alternativeName>
    <alternativeName>
        <fullName evidence="7">Molybdenum cofactor biosynthesis protein E</fullName>
    </alternativeName>
    <alternativeName>
        <fullName evidence="8">Molybdopterin-converting factor large subunit</fullName>
    </alternativeName>
    <alternativeName>
        <fullName evidence="10">Molybdopterin-converting factor subunit 2</fullName>
    </alternativeName>
</protein>
<reference evidence="12 13" key="1">
    <citation type="submission" date="2019-02" db="EMBL/GenBank/DDBJ databases">
        <title>Deep-cultivation of Planctomycetes and their phenomic and genomic characterization uncovers novel biology.</title>
        <authorList>
            <person name="Wiegand S."/>
            <person name="Jogler M."/>
            <person name="Boedeker C."/>
            <person name="Pinto D."/>
            <person name="Vollmers J."/>
            <person name="Rivas-Marin E."/>
            <person name="Kohn T."/>
            <person name="Peeters S.H."/>
            <person name="Heuer A."/>
            <person name="Rast P."/>
            <person name="Oberbeckmann S."/>
            <person name="Bunk B."/>
            <person name="Jeske O."/>
            <person name="Meyerdierks A."/>
            <person name="Storesund J.E."/>
            <person name="Kallscheuer N."/>
            <person name="Luecker S."/>
            <person name="Lage O.M."/>
            <person name="Pohl T."/>
            <person name="Merkel B.J."/>
            <person name="Hornburger P."/>
            <person name="Mueller R.-W."/>
            <person name="Bruemmer F."/>
            <person name="Labrenz M."/>
            <person name="Spormann A.M."/>
            <person name="Op Den Camp H."/>
            <person name="Overmann J."/>
            <person name="Amann R."/>
            <person name="Jetten M.S.M."/>
            <person name="Mascher T."/>
            <person name="Medema M.H."/>
            <person name="Devos D.P."/>
            <person name="Kaster A.-K."/>
            <person name="Ovreas L."/>
            <person name="Rohde M."/>
            <person name="Galperin M.Y."/>
            <person name="Jogler C."/>
        </authorList>
    </citation>
    <scope>NUCLEOTIDE SEQUENCE [LARGE SCALE GENOMIC DNA]</scope>
    <source>
        <strain evidence="12 13">Pla22</strain>
    </source>
</reference>
<dbReference type="InterPro" id="IPR003448">
    <property type="entry name" value="Mopterin_biosynth_MoaE"/>
</dbReference>
<comment type="caution">
    <text evidence="12">The sequence shown here is derived from an EMBL/GenBank/DDBJ whole genome shotgun (WGS) entry which is preliminary data.</text>
</comment>
<organism evidence="12 13">
    <name type="scientific">Rubripirellula amarantea</name>
    <dbReference type="NCBI Taxonomy" id="2527999"/>
    <lineage>
        <taxon>Bacteria</taxon>
        <taxon>Pseudomonadati</taxon>
        <taxon>Planctomycetota</taxon>
        <taxon>Planctomycetia</taxon>
        <taxon>Pirellulales</taxon>
        <taxon>Pirellulaceae</taxon>
        <taxon>Rubripirellula</taxon>
    </lineage>
</organism>
<evidence type="ECO:0000256" key="10">
    <source>
        <dbReference type="ARBA" id="ARBA00032474"/>
    </source>
</evidence>
<dbReference type="RefSeq" id="WP_146514653.1">
    <property type="nucleotide sequence ID" value="NZ_SJPI01000001.1"/>
</dbReference>
<dbReference type="PANTHER" id="PTHR23404">
    <property type="entry name" value="MOLYBDOPTERIN SYNTHASE RELATED"/>
    <property type="match status" value="1"/>
</dbReference>
<evidence type="ECO:0000256" key="8">
    <source>
        <dbReference type="ARBA" id="ARBA00030407"/>
    </source>
</evidence>
<dbReference type="SUPFAM" id="SSF54690">
    <property type="entry name" value="Molybdopterin synthase subunit MoaE"/>
    <property type="match status" value="1"/>
</dbReference>
<dbReference type="Gene3D" id="3.90.1170.40">
    <property type="entry name" value="Molybdopterin biosynthesis MoaE subunit"/>
    <property type="match status" value="1"/>
</dbReference>
<dbReference type="CDD" id="cd00756">
    <property type="entry name" value="MoaE"/>
    <property type="match status" value="1"/>
</dbReference>
<keyword evidence="13" id="KW-1185">Reference proteome</keyword>
<dbReference type="EMBL" id="SJPI01000001">
    <property type="protein sequence ID" value="TWT54637.1"/>
    <property type="molecule type" value="Genomic_DNA"/>
</dbReference>
<accession>A0A5C5WVA9</accession>
<keyword evidence="5" id="KW-0501">Molybdenum cofactor biosynthesis</keyword>
<dbReference type="AlphaFoldDB" id="A0A5C5WVA9"/>
<evidence type="ECO:0000313" key="12">
    <source>
        <dbReference type="EMBL" id="TWT54637.1"/>
    </source>
</evidence>
<dbReference type="Pfam" id="PF02391">
    <property type="entry name" value="MoaE"/>
    <property type="match status" value="1"/>
</dbReference>
<evidence type="ECO:0000256" key="7">
    <source>
        <dbReference type="ARBA" id="ARBA00029745"/>
    </source>
</evidence>
<dbReference type="OrthoDB" id="9803224at2"/>
<dbReference type="Proteomes" id="UP000316598">
    <property type="component" value="Unassembled WGS sequence"/>
</dbReference>
<evidence type="ECO:0000256" key="4">
    <source>
        <dbReference type="ARBA" id="ARBA00013858"/>
    </source>
</evidence>
<evidence type="ECO:0000256" key="2">
    <source>
        <dbReference type="ARBA" id="ARBA00005426"/>
    </source>
</evidence>
<dbReference type="GO" id="GO:0006777">
    <property type="term" value="P:Mo-molybdopterin cofactor biosynthetic process"/>
    <property type="evidence" value="ECO:0007669"/>
    <property type="project" value="UniProtKB-KW"/>
</dbReference>
<sequence>MISKSKHNLYFVGITSEPIDAGSLAAYLDDPDVGAHGWFHGVTRRTTGNLITSLLSYEAHQAMAINQLESLARDAVKKFGLSRVVIVHRIGEVPVGESSVVMGCSSPHRVNVFAALPWMMDLLKKDVPIWKQETFEDGTRSWVHPDPTDHQ</sequence>
<comment type="pathway">
    <text evidence="1">Cofactor biosynthesis; molybdopterin biosynthesis.</text>
</comment>
<gene>
    <name evidence="12" type="primary">moaE</name>
    <name evidence="12" type="ORF">Pla22_22870</name>
</gene>
<evidence type="ECO:0000256" key="6">
    <source>
        <dbReference type="ARBA" id="ARBA00026066"/>
    </source>
</evidence>
<evidence type="ECO:0000256" key="3">
    <source>
        <dbReference type="ARBA" id="ARBA00011950"/>
    </source>
</evidence>
<keyword evidence="12" id="KW-0808">Transferase</keyword>
<evidence type="ECO:0000313" key="13">
    <source>
        <dbReference type="Proteomes" id="UP000316598"/>
    </source>
</evidence>
<evidence type="ECO:0000256" key="1">
    <source>
        <dbReference type="ARBA" id="ARBA00005046"/>
    </source>
</evidence>
<comment type="similarity">
    <text evidence="2">Belongs to the MoaE family.</text>
</comment>
<dbReference type="EC" id="2.8.1.12" evidence="3"/>
<comment type="subunit">
    <text evidence="6">Heterotetramer of 2 MoaD subunits and 2 MoaE subunits. Also stable as homodimer. The enzyme changes between these two forms during catalysis.</text>
</comment>
<dbReference type="InterPro" id="IPR036563">
    <property type="entry name" value="MoaE_sf"/>
</dbReference>
<comment type="catalytic activity">
    <reaction evidence="11">
        <text>2 [molybdopterin-synthase sulfur-carrier protein]-C-terminal-Gly-aminoethanethioate + cyclic pyranopterin phosphate + H2O = molybdopterin + 2 [molybdopterin-synthase sulfur-carrier protein]-C-terminal Gly-Gly + 2 H(+)</text>
        <dbReference type="Rhea" id="RHEA:26333"/>
        <dbReference type="Rhea" id="RHEA-COMP:12202"/>
        <dbReference type="Rhea" id="RHEA-COMP:19907"/>
        <dbReference type="ChEBI" id="CHEBI:15377"/>
        <dbReference type="ChEBI" id="CHEBI:15378"/>
        <dbReference type="ChEBI" id="CHEBI:58698"/>
        <dbReference type="ChEBI" id="CHEBI:59648"/>
        <dbReference type="ChEBI" id="CHEBI:90778"/>
        <dbReference type="ChEBI" id="CHEBI:232372"/>
        <dbReference type="EC" id="2.8.1.12"/>
    </reaction>
</comment>
<evidence type="ECO:0000256" key="5">
    <source>
        <dbReference type="ARBA" id="ARBA00023150"/>
    </source>
</evidence>
<proteinExistence type="inferred from homology"/>
<dbReference type="GO" id="GO:0030366">
    <property type="term" value="F:molybdopterin synthase activity"/>
    <property type="evidence" value="ECO:0007669"/>
    <property type="project" value="UniProtKB-EC"/>
</dbReference>